<dbReference type="AlphaFoldDB" id="A0A7K0DDS2"/>
<name>A0A7K0DDS2_9NOCA</name>
<reference evidence="2 3" key="1">
    <citation type="submission" date="2019-10" db="EMBL/GenBank/DDBJ databases">
        <title>Nocardia macrotermitis sp. nov. and Nocardia aurantia sp. nov., isolated from the gut of fungus growing-termite Macrotermes natalensis.</title>
        <authorList>
            <person name="Benndorf R."/>
            <person name="Schwitalla J."/>
            <person name="Martin K."/>
            <person name="De Beer W."/>
            <person name="Kaster A.-K."/>
            <person name="Vollmers J."/>
            <person name="Poulsen M."/>
            <person name="Beemelmanns C."/>
        </authorList>
    </citation>
    <scope>NUCLEOTIDE SEQUENCE [LARGE SCALE GENOMIC DNA]</scope>
    <source>
        <strain evidence="2 3">RB20</strain>
    </source>
</reference>
<accession>A0A7K0DDS2</accession>
<evidence type="ECO:0000313" key="2">
    <source>
        <dbReference type="EMBL" id="MQY23857.1"/>
    </source>
</evidence>
<dbReference type="Proteomes" id="UP000438448">
    <property type="component" value="Unassembled WGS sequence"/>
</dbReference>
<protein>
    <submittedName>
        <fullName evidence="2">Uncharacterized protein</fullName>
    </submittedName>
</protein>
<gene>
    <name evidence="2" type="ORF">NRB20_69900</name>
</gene>
<dbReference type="EMBL" id="WEGK01000024">
    <property type="protein sequence ID" value="MQY23857.1"/>
    <property type="molecule type" value="Genomic_DNA"/>
</dbReference>
<organism evidence="2 3">
    <name type="scientific">Nocardia macrotermitis</name>
    <dbReference type="NCBI Taxonomy" id="2585198"/>
    <lineage>
        <taxon>Bacteria</taxon>
        <taxon>Bacillati</taxon>
        <taxon>Actinomycetota</taxon>
        <taxon>Actinomycetes</taxon>
        <taxon>Mycobacteriales</taxon>
        <taxon>Nocardiaceae</taxon>
        <taxon>Nocardia</taxon>
    </lineage>
</organism>
<sequence>MLTEAAKGATVAEHALADTARVATDTMQSVKGAATVANNVQRLFDTMLPKLSWQAVAVILAAMGLGAFLLIRSCSGGLPSMPGTNPVDALPQVVRSAASCPAAGVGNCVITGTDSLLSGGLTGGRDLPLSVQVDSVDQVSDVVRRWHAAGATVLADGAVFVGVGPSNTVWYADTRTGLRIETGTFASRMAAQTFLVRAGLIR</sequence>
<proteinExistence type="predicted"/>
<evidence type="ECO:0000313" key="3">
    <source>
        <dbReference type="Proteomes" id="UP000438448"/>
    </source>
</evidence>
<feature type="transmembrane region" description="Helical" evidence="1">
    <location>
        <begin position="51"/>
        <end position="71"/>
    </location>
</feature>
<keyword evidence="1" id="KW-0812">Transmembrane</keyword>
<keyword evidence="3" id="KW-1185">Reference proteome</keyword>
<evidence type="ECO:0000256" key="1">
    <source>
        <dbReference type="SAM" id="Phobius"/>
    </source>
</evidence>
<keyword evidence="1" id="KW-0472">Membrane</keyword>
<keyword evidence="1" id="KW-1133">Transmembrane helix</keyword>
<comment type="caution">
    <text evidence="2">The sequence shown here is derived from an EMBL/GenBank/DDBJ whole genome shotgun (WGS) entry which is preliminary data.</text>
</comment>